<evidence type="ECO:0000313" key="1">
    <source>
        <dbReference type="EMBL" id="MBX58070.1"/>
    </source>
</evidence>
<accession>A0A2P2PTJ0</accession>
<sequence>MGKANSKGIMKGK</sequence>
<proteinExistence type="predicted"/>
<name>A0A2P2PTJ0_RHIMU</name>
<organism evidence="1">
    <name type="scientific">Rhizophora mucronata</name>
    <name type="common">Asiatic mangrove</name>
    <dbReference type="NCBI Taxonomy" id="61149"/>
    <lineage>
        <taxon>Eukaryota</taxon>
        <taxon>Viridiplantae</taxon>
        <taxon>Streptophyta</taxon>
        <taxon>Embryophyta</taxon>
        <taxon>Tracheophyta</taxon>
        <taxon>Spermatophyta</taxon>
        <taxon>Magnoliopsida</taxon>
        <taxon>eudicotyledons</taxon>
        <taxon>Gunneridae</taxon>
        <taxon>Pentapetalae</taxon>
        <taxon>rosids</taxon>
        <taxon>fabids</taxon>
        <taxon>Malpighiales</taxon>
        <taxon>Rhizophoraceae</taxon>
        <taxon>Rhizophora</taxon>
    </lineage>
</organism>
<dbReference type="EMBL" id="GGEC01077586">
    <property type="protein sequence ID" value="MBX58070.1"/>
    <property type="molecule type" value="Transcribed_RNA"/>
</dbReference>
<protein>
    <submittedName>
        <fullName evidence="1">Uncharacterized protein</fullName>
    </submittedName>
</protein>
<reference evidence="1" key="1">
    <citation type="submission" date="2018-02" db="EMBL/GenBank/DDBJ databases">
        <title>Rhizophora mucronata_Transcriptome.</title>
        <authorList>
            <person name="Meera S.P."/>
            <person name="Sreeshan A."/>
            <person name="Augustine A."/>
        </authorList>
    </citation>
    <scope>NUCLEOTIDE SEQUENCE</scope>
    <source>
        <tissue evidence="1">Leaf</tissue>
    </source>
</reference>